<dbReference type="GO" id="GO:0009617">
    <property type="term" value="P:response to bacterium"/>
    <property type="evidence" value="ECO:0007669"/>
    <property type="project" value="InterPro"/>
</dbReference>
<feature type="domain" description="Reticulon" evidence="8">
    <location>
        <begin position="43"/>
        <end position="254"/>
    </location>
</feature>
<feature type="transmembrane region" description="Helical" evidence="6">
    <location>
        <begin position="77"/>
        <end position="97"/>
    </location>
</feature>
<reference evidence="9" key="1">
    <citation type="submission" date="2019-12" db="EMBL/GenBank/DDBJ databases">
        <authorList>
            <person name="Scholes J."/>
        </authorList>
    </citation>
    <scope>NUCLEOTIDE SEQUENCE</scope>
</reference>
<name>A0A9N7RS43_STRHE</name>
<dbReference type="InterPro" id="IPR045064">
    <property type="entry name" value="Reticulon-like"/>
</dbReference>
<dbReference type="PANTHER" id="PTHR10994">
    <property type="entry name" value="RETICULON"/>
    <property type="match status" value="1"/>
</dbReference>
<evidence type="ECO:0000256" key="1">
    <source>
        <dbReference type="ARBA" id="ARBA00004477"/>
    </source>
</evidence>
<feature type="transmembrane region" description="Helical" evidence="6">
    <location>
        <begin position="54"/>
        <end position="71"/>
    </location>
</feature>
<keyword evidence="2 6" id="KW-0812">Transmembrane</keyword>
<dbReference type="OrthoDB" id="567788at2759"/>
<evidence type="ECO:0000256" key="7">
    <source>
        <dbReference type="SAM" id="MobiDB-lite"/>
    </source>
</evidence>
<sequence>MEPEFSETEEKLKEEEEEDDRDEKFHLFGRRKPVHSALGGGKSADVILWRNKQISAALLAGSTVIWLLFEWVGYRPVPFICHSLIFSLASLFLWSNLSFFMNKSPISFPEIVLSEDICKNAALLLIERCNKAIGFLWGVASGKDIKKFLTVNSLYFEKKWALVKYGNLIVIILQAIFALWFVSIFGSWFDFLTIVYIMFVMILTMPSVYEKHEDQVDNYALKAKAQLKKQYSQLDEKVLQKLPKVPFITDNKQH</sequence>
<evidence type="ECO:0000256" key="6">
    <source>
        <dbReference type="RuleBase" id="RU363132"/>
    </source>
</evidence>
<dbReference type="PANTHER" id="PTHR10994:SF177">
    <property type="entry name" value="RETICULON-LIKE PROTEIN B15"/>
    <property type="match status" value="1"/>
</dbReference>
<evidence type="ECO:0000256" key="3">
    <source>
        <dbReference type="ARBA" id="ARBA00022824"/>
    </source>
</evidence>
<organism evidence="9 10">
    <name type="scientific">Striga hermonthica</name>
    <name type="common">Purple witchweed</name>
    <name type="synonym">Buchnera hermonthica</name>
    <dbReference type="NCBI Taxonomy" id="68872"/>
    <lineage>
        <taxon>Eukaryota</taxon>
        <taxon>Viridiplantae</taxon>
        <taxon>Streptophyta</taxon>
        <taxon>Embryophyta</taxon>
        <taxon>Tracheophyta</taxon>
        <taxon>Spermatophyta</taxon>
        <taxon>Magnoliopsida</taxon>
        <taxon>eudicotyledons</taxon>
        <taxon>Gunneridae</taxon>
        <taxon>Pentapetalae</taxon>
        <taxon>asterids</taxon>
        <taxon>lamiids</taxon>
        <taxon>Lamiales</taxon>
        <taxon>Orobanchaceae</taxon>
        <taxon>Buchnereae</taxon>
        <taxon>Striga</taxon>
    </lineage>
</organism>
<keyword evidence="4 6" id="KW-1133">Transmembrane helix</keyword>
<keyword evidence="3 6" id="KW-0256">Endoplasmic reticulum</keyword>
<feature type="transmembrane region" description="Helical" evidence="6">
    <location>
        <begin position="191"/>
        <end position="209"/>
    </location>
</feature>
<evidence type="ECO:0000256" key="2">
    <source>
        <dbReference type="ARBA" id="ARBA00022692"/>
    </source>
</evidence>
<dbReference type="Proteomes" id="UP001153555">
    <property type="component" value="Unassembled WGS sequence"/>
</dbReference>
<dbReference type="Pfam" id="PF02453">
    <property type="entry name" value="Reticulon"/>
    <property type="match status" value="2"/>
</dbReference>
<keyword evidence="5 6" id="KW-0472">Membrane</keyword>
<protein>
    <recommendedName>
        <fullName evidence="6">Reticulon-like protein</fullName>
    </recommendedName>
</protein>
<proteinExistence type="predicted"/>
<comment type="subcellular location">
    <subcellularLocation>
        <location evidence="1 6">Endoplasmic reticulum membrane</location>
        <topology evidence="1 6">Multi-pass membrane protein</topology>
    </subcellularLocation>
</comment>
<feature type="region of interest" description="Disordered" evidence="7">
    <location>
        <begin position="1"/>
        <end position="23"/>
    </location>
</feature>
<dbReference type="InterPro" id="IPR003388">
    <property type="entry name" value="Reticulon"/>
</dbReference>
<evidence type="ECO:0000313" key="10">
    <source>
        <dbReference type="Proteomes" id="UP001153555"/>
    </source>
</evidence>
<gene>
    <name evidence="9" type="ORF">SHERM_08269</name>
</gene>
<comment type="caution">
    <text evidence="9">The sequence shown here is derived from an EMBL/GenBank/DDBJ whole genome shotgun (WGS) entry which is preliminary data.</text>
</comment>
<evidence type="ECO:0000256" key="5">
    <source>
        <dbReference type="ARBA" id="ARBA00023136"/>
    </source>
</evidence>
<evidence type="ECO:0000256" key="4">
    <source>
        <dbReference type="ARBA" id="ARBA00022989"/>
    </source>
</evidence>
<keyword evidence="10" id="KW-1185">Reference proteome</keyword>
<dbReference type="AlphaFoldDB" id="A0A9N7RS43"/>
<dbReference type="GO" id="GO:0005789">
    <property type="term" value="C:endoplasmic reticulum membrane"/>
    <property type="evidence" value="ECO:0007669"/>
    <property type="project" value="UniProtKB-SubCell"/>
</dbReference>
<feature type="transmembrane region" description="Helical" evidence="6">
    <location>
        <begin position="165"/>
        <end position="185"/>
    </location>
</feature>
<dbReference type="EMBL" id="CACSLK010034598">
    <property type="protein sequence ID" value="CAA0842407.1"/>
    <property type="molecule type" value="Genomic_DNA"/>
</dbReference>
<accession>A0A9N7RS43</accession>
<dbReference type="PROSITE" id="PS50845">
    <property type="entry name" value="RETICULON"/>
    <property type="match status" value="1"/>
</dbReference>
<evidence type="ECO:0000313" key="9">
    <source>
        <dbReference type="EMBL" id="CAA0842407.1"/>
    </source>
</evidence>
<evidence type="ECO:0000259" key="8">
    <source>
        <dbReference type="PROSITE" id="PS50845"/>
    </source>
</evidence>